<dbReference type="EMBL" id="JARJLG010000114">
    <property type="protein sequence ID" value="KAJ7743012.1"/>
    <property type="molecule type" value="Genomic_DNA"/>
</dbReference>
<keyword evidence="1" id="KW-0812">Transmembrane</keyword>
<feature type="transmembrane region" description="Helical" evidence="1">
    <location>
        <begin position="53"/>
        <end position="73"/>
    </location>
</feature>
<organism evidence="2 3">
    <name type="scientific">Mycena maculata</name>
    <dbReference type="NCBI Taxonomy" id="230809"/>
    <lineage>
        <taxon>Eukaryota</taxon>
        <taxon>Fungi</taxon>
        <taxon>Dikarya</taxon>
        <taxon>Basidiomycota</taxon>
        <taxon>Agaricomycotina</taxon>
        <taxon>Agaricomycetes</taxon>
        <taxon>Agaricomycetidae</taxon>
        <taxon>Agaricales</taxon>
        <taxon>Marasmiineae</taxon>
        <taxon>Mycenaceae</taxon>
        <taxon>Mycena</taxon>
    </lineage>
</organism>
<evidence type="ECO:0000313" key="2">
    <source>
        <dbReference type="EMBL" id="KAJ7743012.1"/>
    </source>
</evidence>
<evidence type="ECO:0000256" key="1">
    <source>
        <dbReference type="SAM" id="Phobius"/>
    </source>
</evidence>
<keyword evidence="3" id="KW-1185">Reference proteome</keyword>
<keyword evidence="1" id="KW-1133">Transmembrane helix</keyword>
<comment type="caution">
    <text evidence="2">The sequence shown here is derived from an EMBL/GenBank/DDBJ whole genome shotgun (WGS) entry which is preliminary data.</text>
</comment>
<name>A0AAD7IH46_9AGAR</name>
<reference evidence="2" key="1">
    <citation type="submission" date="2023-03" db="EMBL/GenBank/DDBJ databases">
        <title>Massive genome expansion in bonnet fungi (Mycena s.s.) driven by repeated elements and novel gene families across ecological guilds.</title>
        <authorList>
            <consortium name="Lawrence Berkeley National Laboratory"/>
            <person name="Harder C.B."/>
            <person name="Miyauchi S."/>
            <person name="Viragh M."/>
            <person name="Kuo A."/>
            <person name="Thoen E."/>
            <person name="Andreopoulos B."/>
            <person name="Lu D."/>
            <person name="Skrede I."/>
            <person name="Drula E."/>
            <person name="Henrissat B."/>
            <person name="Morin E."/>
            <person name="Kohler A."/>
            <person name="Barry K."/>
            <person name="LaButti K."/>
            <person name="Morin E."/>
            <person name="Salamov A."/>
            <person name="Lipzen A."/>
            <person name="Mereny Z."/>
            <person name="Hegedus B."/>
            <person name="Baldrian P."/>
            <person name="Stursova M."/>
            <person name="Weitz H."/>
            <person name="Taylor A."/>
            <person name="Grigoriev I.V."/>
            <person name="Nagy L.G."/>
            <person name="Martin F."/>
            <person name="Kauserud H."/>
        </authorList>
    </citation>
    <scope>NUCLEOTIDE SEQUENCE</scope>
    <source>
        <strain evidence="2">CBHHK188m</strain>
    </source>
</reference>
<feature type="transmembrane region" description="Helical" evidence="1">
    <location>
        <begin position="79"/>
        <end position="100"/>
    </location>
</feature>
<accession>A0AAD7IH46</accession>
<dbReference type="AlphaFoldDB" id="A0AAD7IH46"/>
<gene>
    <name evidence="2" type="ORF">DFH07DRAFT_964253</name>
</gene>
<protein>
    <submittedName>
        <fullName evidence="2">Uncharacterized protein</fullName>
    </submittedName>
</protein>
<sequence>MYATLRHDGAVKYAVGFKPVTKLSLDPTTSGETQLPAPHTSHALLAHLLVSRLPHLVIAFVSMHGCLLIAFVGALSRPLIAIVGGLSGSHATLVGTIFVFRLRACFSLNSQSRGFRAPFDAPGNVLIANFTLDPFHTHS</sequence>
<dbReference type="Proteomes" id="UP001215280">
    <property type="component" value="Unassembled WGS sequence"/>
</dbReference>
<proteinExistence type="predicted"/>
<keyword evidence="1" id="KW-0472">Membrane</keyword>
<evidence type="ECO:0000313" key="3">
    <source>
        <dbReference type="Proteomes" id="UP001215280"/>
    </source>
</evidence>